<protein>
    <submittedName>
        <fullName evidence="1">Uncharacterized protein</fullName>
    </submittedName>
</protein>
<keyword evidence="2" id="KW-1185">Reference proteome</keyword>
<reference evidence="1 2" key="1">
    <citation type="journal article" date="2015" name="Int. J. Syst. Evol. Microbiol.">
        <title>Erythrobacter atlanticus sp. nov., a bacterium from ocean sediment able to degrade polycyclic aromatic hydrocarbons.</title>
        <authorList>
            <person name="Zhuang L."/>
            <person name="Liu Y."/>
            <person name="Wang L."/>
            <person name="Wang W."/>
            <person name="Shao Z."/>
        </authorList>
    </citation>
    <scope>NUCLEOTIDE SEQUENCE [LARGE SCALE GENOMIC DNA]</scope>
    <source>
        <strain evidence="2">s21-N3</strain>
    </source>
</reference>
<accession>A0A0H4VDA7</accession>
<sequence>MAAAMLAGCSASSGGVSSQGDSPPFHAGFSAAGYATIRSAPPAPFTPAEPVEPQPPTAEEIAAGKQFQRVADFQNSVMDEVSALQDRLRRAERGNFVSVYYENEGDPSVVFQFLRAGPATLRKYTQHPRFFGKTVRWSMEQMMADADWMWATFGDDRVMQSSGIGASQVDAYISVSEADFRALVKRKGVTIPESVTLHFNTAPVVPINNPPRPAIEDDAVPSIAAPHIRIFPRADRPQGSVNLIESRVLITLEDGCFRAPDRDNALVLFPLGAQLFVDSDNYLAFASDGWPGYARVGEAVTFTGSVNEVSTPELVGPIHAACGSSTVIAVGGTASAAASSAQDAVSSRASTVRSLRSSYGIDADQAERAVVWLERRQAAQPVQRDENGIALPPLPVGAYLNSPPRPVMDAAECPPGSSPQQFICRTPEGWMRPLPDWLKEFLEQDR</sequence>
<evidence type="ECO:0000313" key="1">
    <source>
        <dbReference type="EMBL" id="AKQ40831.1"/>
    </source>
</evidence>
<dbReference type="EMBL" id="CP011310">
    <property type="protein sequence ID" value="AKQ40831.1"/>
    <property type="molecule type" value="Genomic_DNA"/>
</dbReference>
<dbReference type="PATRIC" id="fig|1648404.4.peg.76"/>
<organism evidence="1 2">
    <name type="scientific">Aurantiacibacter atlanticus</name>
    <dbReference type="NCBI Taxonomy" id="1648404"/>
    <lineage>
        <taxon>Bacteria</taxon>
        <taxon>Pseudomonadati</taxon>
        <taxon>Pseudomonadota</taxon>
        <taxon>Alphaproteobacteria</taxon>
        <taxon>Sphingomonadales</taxon>
        <taxon>Erythrobacteraceae</taxon>
        <taxon>Aurantiacibacter</taxon>
    </lineage>
</organism>
<evidence type="ECO:0000313" key="2">
    <source>
        <dbReference type="Proteomes" id="UP000059113"/>
    </source>
</evidence>
<reference evidence="2" key="2">
    <citation type="submission" date="2015-04" db="EMBL/GenBank/DDBJ databases">
        <title>The complete genome sequence of Erythrobacter sp. s21-N3.</title>
        <authorList>
            <person name="Zhuang L."/>
            <person name="Liu Y."/>
            <person name="Shao Z."/>
        </authorList>
    </citation>
    <scope>NUCLEOTIDE SEQUENCE [LARGE SCALE GENOMIC DNA]</scope>
    <source>
        <strain evidence="2">s21-N3</strain>
    </source>
</reference>
<dbReference type="KEGG" id="ery:CP97_00350"/>
<name>A0A0H4VDA7_9SPHN</name>
<dbReference type="Proteomes" id="UP000059113">
    <property type="component" value="Chromosome"/>
</dbReference>
<dbReference type="AlphaFoldDB" id="A0A0H4VDA7"/>
<dbReference type="STRING" id="1648404.CP97_00350"/>
<gene>
    <name evidence="1" type="ORF">CP97_00350</name>
</gene>
<proteinExistence type="predicted"/>